<dbReference type="RefSeq" id="WP_344755678.1">
    <property type="nucleotide sequence ID" value="NZ_BAABAE010000003.1"/>
</dbReference>
<reference evidence="2" key="1">
    <citation type="journal article" date="2019" name="Int. J. Syst. Evol. Microbiol.">
        <title>The Global Catalogue of Microorganisms (GCM) 10K type strain sequencing project: providing services to taxonomists for standard genome sequencing and annotation.</title>
        <authorList>
            <consortium name="The Broad Institute Genomics Platform"/>
            <consortium name="The Broad Institute Genome Sequencing Center for Infectious Disease"/>
            <person name="Wu L."/>
            <person name="Ma J."/>
        </authorList>
    </citation>
    <scope>NUCLEOTIDE SEQUENCE [LARGE SCALE GENOMIC DNA]</scope>
    <source>
        <strain evidence="2">JCM 16949</strain>
    </source>
</reference>
<evidence type="ECO:0000313" key="1">
    <source>
        <dbReference type="EMBL" id="GAA3741948.1"/>
    </source>
</evidence>
<comment type="caution">
    <text evidence="1">The sequence shown here is derived from an EMBL/GenBank/DDBJ whole genome shotgun (WGS) entry which is preliminary data.</text>
</comment>
<dbReference type="SUPFAM" id="SSF48239">
    <property type="entry name" value="Terpenoid cyclases/Protein prenyltransferases"/>
    <property type="match status" value="1"/>
</dbReference>
<sequence>MTIDRKLLDWMLDSDPALRWQVERDLVGAPPEVWEATRSRVATEGFGARLLALQDADGQWAGGAYFPGGFDFAGPEAADDAGQPWTATTWPLNMLREWGLDASALAGTAEKLKANSRWEYDNLPHWDGEVDCCINGYTLANGAWLGADVSGLARWFVDHQQPEGGWNCEWVNGSTRSSFHSTLNSLKGILYHEAATGGSDELRAARRAGEEYLLQRRLMRTLTTVEFPGHWVGRFVYPFRWFYSVLNATDYFRAAALHDGVAPDPRIADAIDAVRAARRADGTWEQERRHPGRVWFEVDVPPGEPSPWLTFYGTRVLEWWDGVTAP</sequence>
<keyword evidence="2" id="KW-1185">Reference proteome</keyword>
<gene>
    <name evidence="1" type="ORF">GCM10022239_16950</name>
</gene>
<evidence type="ECO:0000313" key="2">
    <source>
        <dbReference type="Proteomes" id="UP001501004"/>
    </source>
</evidence>
<evidence type="ECO:0008006" key="3">
    <source>
        <dbReference type="Google" id="ProtNLM"/>
    </source>
</evidence>
<accession>A0ABP7FR93</accession>
<name>A0ABP7FR93_9MICO</name>
<dbReference type="EMBL" id="BAABAE010000003">
    <property type="protein sequence ID" value="GAA3741948.1"/>
    <property type="molecule type" value="Genomic_DNA"/>
</dbReference>
<proteinExistence type="predicted"/>
<organism evidence="1 2">
    <name type="scientific">Leifsonella bigeumensis</name>
    <dbReference type="NCBI Taxonomy" id="433643"/>
    <lineage>
        <taxon>Bacteria</taxon>
        <taxon>Bacillati</taxon>
        <taxon>Actinomycetota</taxon>
        <taxon>Actinomycetes</taxon>
        <taxon>Micrococcales</taxon>
        <taxon>Microbacteriaceae</taxon>
        <taxon>Leifsonella</taxon>
    </lineage>
</organism>
<dbReference type="Proteomes" id="UP001501004">
    <property type="component" value="Unassembled WGS sequence"/>
</dbReference>
<dbReference type="InterPro" id="IPR008930">
    <property type="entry name" value="Terpenoid_cyclase/PrenylTrfase"/>
</dbReference>
<protein>
    <recommendedName>
        <fullName evidence="3">Squalene cyclase</fullName>
    </recommendedName>
</protein>